<dbReference type="EMBL" id="CP009820">
    <property type="protein sequence ID" value="ATZ58754.1"/>
    <property type="molecule type" value="Genomic_DNA"/>
</dbReference>
<name>A0A384K7W4_BOTFB</name>
<evidence type="ECO:0000313" key="2">
    <source>
        <dbReference type="Proteomes" id="UP000001798"/>
    </source>
</evidence>
<dbReference type="VEuPathDB" id="FungiDB:Bcin16g04470"/>
<dbReference type="AlphaFoldDB" id="A0A384K7W4"/>
<dbReference type="Proteomes" id="UP000001798">
    <property type="component" value="Chromosome 16"/>
</dbReference>
<evidence type="ECO:0000313" key="1">
    <source>
        <dbReference type="EMBL" id="ATZ58754.1"/>
    </source>
</evidence>
<accession>A0A384K7W4</accession>
<reference evidence="1 2" key="2">
    <citation type="journal article" date="2012" name="Eukaryot. Cell">
        <title>Genome update of Botrytis cinerea strains B05.10 and T4.</title>
        <authorList>
            <person name="Staats M."/>
            <person name="van Kan J.A."/>
        </authorList>
    </citation>
    <scope>NUCLEOTIDE SEQUENCE [LARGE SCALE GENOMIC DNA]</scope>
    <source>
        <strain evidence="1 2">B05.10</strain>
    </source>
</reference>
<proteinExistence type="predicted"/>
<dbReference type="OrthoDB" id="3557439at2759"/>
<sequence>MSEETSALSALVGVSFLQ</sequence>
<gene>
    <name evidence="1" type="ORF">BCIN_16g04470</name>
</gene>
<reference evidence="1 2" key="3">
    <citation type="journal article" date="2017" name="Mol. Plant Pathol.">
        <title>A gapless genome sequence of the fungus Botrytis cinerea.</title>
        <authorList>
            <person name="Van Kan J.A."/>
            <person name="Stassen J.H."/>
            <person name="Mosbach A."/>
            <person name="Van Der Lee T.A."/>
            <person name="Faino L."/>
            <person name="Farmer A.D."/>
            <person name="Papasotiriou D.G."/>
            <person name="Zhou S."/>
            <person name="Seidl M.F."/>
            <person name="Cottam E."/>
            <person name="Edel D."/>
            <person name="Hahn M."/>
            <person name="Schwartz D.C."/>
            <person name="Dietrich R.A."/>
            <person name="Widdison S."/>
            <person name="Scalliet G."/>
        </authorList>
    </citation>
    <scope>NUCLEOTIDE SEQUENCE [LARGE SCALE GENOMIC DNA]</scope>
    <source>
        <strain evidence="1 2">B05.10</strain>
    </source>
</reference>
<organism evidence="1 2">
    <name type="scientific">Botryotinia fuckeliana (strain B05.10)</name>
    <name type="common">Noble rot fungus</name>
    <name type="synonym">Botrytis cinerea</name>
    <dbReference type="NCBI Taxonomy" id="332648"/>
    <lineage>
        <taxon>Eukaryota</taxon>
        <taxon>Fungi</taxon>
        <taxon>Dikarya</taxon>
        <taxon>Ascomycota</taxon>
        <taxon>Pezizomycotina</taxon>
        <taxon>Leotiomycetes</taxon>
        <taxon>Helotiales</taxon>
        <taxon>Sclerotiniaceae</taxon>
        <taxon>Botrytis</taxon>
    </lineage>
</organism>
<keyword evidence="2" id="KW-1185">Reference proteome</keyword>
<reference evidence="1 2" key="1">
    <citation type="journal article" date="2011" name="PLoS Genet.">
        <title>Genomic analysis of the necrotrophic fungal pathogens Sclerotinia sclerotiorum and Botrytis cinerea.</title>
        <authorList>
            <person name="Amselem J."/>
            <person name="Cuomo C.A."/>
            <person name="van Kan J.A."/>
            <person name="Viaud M."/>
            <person name="Benito E.P."/>
            <person name="Couloux A."/>
            <person name="Coutinho P.M."/>
            <person name="de Vries R.P."/>
            <person name="Dyer P.S."/>
            <person name="Fillinger S."/>
            <person name="Fournier E."/>
            <person name="Gout L."/>
            <person name="Hahn M."/>
            <person name="Kohn L."/>
            <person name="Lapalu N."/>
            <person name="Plummer K.M."/>
            <person name="Pradier J.M."/>
            <person name="Quevillon E."/>
            <person name="Sharon A."/>
            <person name="Simon A."/>
            <person name="ten Have A."/>
            <person name="Tudzynski B."/>
            <person name="Tudzynski P."/>
            <person name="Wincker P."/>
            <person name="Andrew M."/>
            <person name="Anthouard V."/>
            <person name="Beever R.E."/>
            <person name="Beffa R."/>
            <person name="Benoit I."/>
            <person name="Bouzid O."/>
            <person name="Brault B."/>
            <person name="Chen Z."/>
            <person name="Choquer M."/>
            <person name="Collemare J."/>
            <person name="Cotton P."/>
            <person name="Danchin E.G."/>
            <person name="Da Silva C."/>
            <person name="Gautier A."/>
            <person name="Giraud C."/>
            <person name="Giraud T."/>
            <person name="Gonzalez C."/>
            <person name="Grossetete S."/>
            <person name="Guldener U."/>
            <person name="Henrissat B."/>
            <person name="Howlett B.J."/>
            <person name="Kodira C."/>
            <person name="Kretschmer M."/>
            <person name="Lappartient A."/>
            <person name="Leroch M."/>
            <person name="Levis C."/>
            <person name="Mauceli E."/>
            <person name="Neuveglise C."/>
            <person name="Oeser B."/>
            <person name="Pearson M."/>
            <person name="Poulain J."/>
            <person name="Poussereau N."/>
            <person name="Quesneville H."/>
            <person name="Rascle C."/>
            <person name="Schumacher J."/>
            <person name="Segurens B."/>
            <person name="Sexton A."/>
            <person name="Silva E."/>
            <person name="Sirven C."/>
            <person name="Soanes D.M."/>
            <person name="Talbot N.J."/>
            <person name="Templeton M."/>
            <person name="Yandava C."/>
            <person name="Yarden O."/>
            <person name="Zeng Q."/>
            <person name="Rollins J.A."/>
            <person name="Lebrun M.H."/>
            <person name="Dickman M."/>
        </authorList>
    </citation>
    <scope>NUCLEOTIDE SEQUENCE [LARGE SCALE GENOMIC DNA]</scope>
    <source>
        <strain evidence="1 2">B05.10</strain>
    </source>
</reference>
<protein>
    <submittedName>
        <fullName evidence="1">Uncharacterized protein</fullName>
    </submittedName>
</protein>